<dbReference type="EMBL" id="QKTW01000018">
    <property type="protein sequence ID" value="PZF72343.1"/>
    <property type="molecule type" value="Genomic_DNA"/>
</dbReference>
<evidence type="ECO:0000256" key="1">
    <source>
        <dbReference type="ARBA" id="ARBA00010641"/>
    </source>
</evidence>
<evidence type="ECO:0000259" key="7">
    <source>
        <dbReference type="Pfam" id="PF08281"/>
    </source>
</evidence>
<evidence type="ECO:0000256" key="5">
    <source>
        <dbReference type="ARBA" id="ARBA00023163"/>
    </source>
</evidence>
<keyword evidence="3" id="KW-0731">Sigma factor</keyword>
<dbReference type="InterPro" id="IPR013249">
    <property type="entry name" value="RNA_pol_sigma70_r4_t2"/>
</dbReference>
<gene>
    <name evidence="8" type="ORF">DN068_13385</name>
</gene>
<keyword evidence="9" id="KW-1185">Reference proteome</keyword>
<dbReference type="Gene3D" id="1.10.1740.10">
    <property type="match status" value="1"/>
</dbReference>
<dbReference type="InterPro" id="IPR014284">
    <property type="entry name" value="RNA_pol_sigma-70_dom"/>
</dbReference>
<dbReference type="RefSeq" id="WP_110999438.1">
    <property type="nucleotide sequence ID" value="NZ_QKTW01000018.1"/>
</dbReference>
<dbReference type="GO" id="GO:0016987">
    <property type="term" value="F:sigma factor activity"/>
    <property type="evidence" value="ECO:0007669"/>
    <property type="project" value="UniProtKB-KW"/>
</dbReference>
<dbReference type="PANTHER" id="PTHR43133:SF8">
    <property type="entry name" value="RNA POLYMERASE SIGMA FACTOR HI_1459-RELATED"/>
    <property type="match status" value="1"/>
</dbReference>
<keyword evidence="5" id="KW-0804">Transcription</keyword>
<dbReference type="SUPFAM" id="SSF88659">
    <property type="entry name" value="Sigma3 and sigma4 domains of RNA polymerase sigma factors"/>
    <property type="match status" value="1"/>
</dbReference>
<evidence type="ECO:0000256" key="2">
    <source>
        <dbReference type="ARBA" id="ARBA00023015"/>
    </source>
</evidence>
<proteinExistence type="inferred from homology"/>
<feature type="domain" description="RNA polymerase sigma factor 70 region 4 type 2" evidence="7">
    <location>
        <begin position="132"/>
        <end position="170"/>
    </location>
</feature>
<evidence type="ECO:0000256" key="3">
    <source>
        <dbReference type="ARBA" id="ARBA00023082"/>
    </source>
</evidence>
<comment type="caution">
    <text evidence="8">The sequence shown here is derived from an EMBL/GenBank/DDBJ whole genome shotgun (WGS) entry which is preliminary data.</text>
</comment>
<dbReference type="InterPro" id="IPR007627">
    <property type="entry name" value="RNA_pol_sigma70_r2"/>
</dbReference>
<dbReference type="GO" id="GO:0006352">
    <property type="term" value="P:DNA-templated transcription initiation"/>
    <property type="evidence" value="ECO:0007669"/>
    <property type="project" value="InterPro"/>
</dbReference>
<feature type="domain" description="RNA polymerase sigma-70 region 2" evidence="6">
    <location>
        <begin position="27"/>
        <end position="95"/>
    </location>
</feature>
<dbReference type="Proteomes" id="UP000248745">
    <property type="component" value="Unassembled WGS sequence"/>
</dbReference>
<dbReference type="GO" id="GO:0003677">
    <property type="term" value="F:DNA binding"/>
    <property type="evidence" value="ECO:0007669"/>
    <property type="project" value="UniProtKB-KW"/>
</dbReference>
<reference evidence="8 9" key="1">
    <citation type="submission" date="2018-06" db="EMBL/GenBank/DDBJ databases">
        <title>Mucibacter soli gen. nov., sp. nov., a new member of the family Chitinophagaceae producing mucin.</title>
        <authorList>
            <person name="Kim M.-K."/>
            <person name="Park S."/>
            <person name="Kim T.-S."/>
            <person name="Joung Y."/>
            <person name="Han J.-H."/>
            <person name="Kim S.B."/>
        </authorList>
    </citation>
    <scope>NUCLEOTIDE SEQUENCE [LARGE SCALE GENOMIC DNA]</scope>
    <source>
        <strain evidence="8 9">R1-15</strain>
    </source>
</reference>
<dbReference type="SUPFAM" id="SSF88946">
    <property type="entry name" value="Sigma2 domain of RNA polymerase sigma factors"/>
    <property type="match status" value="1"/>
</dbReference>
<sequence length="194" mass="22937">MQSIRQLSDAELIHAFLHGQERAIEVLITRYKDKVYTAIFMLVKDKYIAEDLFQESFLKMIRTMREGRYSEQGKFLPWAIRVAHNLCMDYFRRVRQQVSVTLPDGRDIMEILPLATESPEDAMERRQTHEGVRQLIDRLPEEQREVIILRMYGDLSFKEISDITNVSINTALGRMRYALINLRKMITDNQLVLR</sequence>
<protein>
    <submittedName>
        <fullName evidence="8">RNA polymerase subunit sigma-24</fullName>
    </submittedName>
</protein>
<keyword evidence="4" id="KW-0238">DNA-binding</keyword>
<dbReference type="Pfam" id="PF08281">
    <property type="entry name" value="Sigma70_r4_2"/>
    <property type="match status" value="1"/>
</dbReference>
<accession>A0A2W2BWW0</accession>
<dbReference type="InterPro" id="IPR013325">
    <property type="entry name" value="RNA_pol_sigma_r2"/>
</dbReference>
<dbReference type="CDD" id="cd06171">
    <property type="entry name" value="Sigma70_r4"/>
    <property type="match status" value="1"/>
</dbReference>
<dbReference type="InterPro" id="IPR039425">
    <property type="entry name" value="RNA_pol_sigma-70-like"/>
</dbReference>
<evidence type="ECO:0000313" key="8">
    <source>
        <dbReference type="EMBL" id="PZF72343.1"/>
    </source>
</evidence>
<dbReference type="InterPro" id="IPR036388">
    <property type="entry name" value="WH-like_DNA-bd_sf"/>
</dbReference>
<dbReference type="NCBIfam" id="TIGR02937">
    <property type="entry name" value="sigma70-ECF"/>
    <property type="match status" value="1"/>
</dbReference>
<evidence type="ECO:0000313" key="9">
    <source>
        <dbReference type="Proteomes" id="UP000248745"/>
    </source>
</evidence>
<comment type="similarity">
    <text evidence="1">Belongs to the sigma-70 factor family. ECF subfamily.</text>
</comment>
<dbReference type="Gene3D" id="1.10.10.10">
    <property type="entry name" value="Winged helix-like DNA-binding domain superfamily/Winged helix DNA-binding domain"/>
    <property type="match status" value="1"/>
</dbReference>
<dbReference type="InterPro" id="IPR013324">
    <property type="entry name" value="RNA_pol_sigma_r3/r4-like"/>
</dbReference>
<dbReference type="AlphaFoldDB" id="A0A2W2BWW0"/>
<organism evidence="8 9">
    <name type="scientific">Taibaiella soli</name>
    <dbReference type="NCBI Taxonomy" id="1649169"/>
    <lineage>
        <taxon>Bacteria</taxon>
        <taxon>Pseudomonadati</taxon>
        <taxon>Bacteroidota</taxon>
        <taxon>Chitinophagia</taxon>
        <taxon>Chitinophagales</taxon>
        <taxon>Chitinophagaceae</taxon>
        <taxon>Taibaiella</taxon>
    </lineage>
</organism>
<evidence type="ECO:0000259" key="6">
    <source>
        <dbReference type="Pfam" id="PF04542"/>
    </source>
</evidence>
<keyword evidence="2" id="KW-0805">Transcription regulation</keyword>
<dbReference type="OrthoDB" id="9790423at2"/>
<evidence type="ECO:0000256" key="4">
    <source>
        <dbReference type="ARBA" id="ARBA00023125"/>
    </source>
</evidence>
<dbReference type="Pfam" id="PF04542">
    <property type="entry name" value="Sigma70_r2"/>
    <property type="match status" value="1"/>
</dbReference>
<dbReference type="PANTHER" id="PTHR43133">
    <property type="entry name" value="RNA POLYMERASE ECF-TYPE SIGMA FACTO"/>
    <property type="match status" value="1"/>
</dbReference>
<name>A0A2W2BWW0_9BACT</name>